<dbReference type="OrthoDB" id="9150135at2"/>
<dbReference type="Gene3D" id="1.20.1250.20">
    <property type="entry name" value="MFS general substrate transporter like domains"/>
    <property type="match status" value="2"/>
</dbReference>
<feature type="transmembrane region" description="Helical" evidence="8">
    <location>
        <begin position="99"/>
        <end position="116"/>
    </location>
</feature>
<dbReference type="SUPFAM" id="SSF103473">
    <property type="entry name" value="MFS general substrate transporter"/>
    <property type="match status" value="1"/>
</dbReference>
<dbReference type="NCBIfam" id="NF037955">
    <property type="entry name" value="mfs"/>
    <property type="match status" value="1"/>
</dbReference>
<comment type="subcellular location">
    <subcellularLocation>
        <location evidence="1">Cell inner membrane</location>
        <topology evidence="1">Multi-pass membrane protein</topology>
    </subcellularLocation>
</comment>
<feature type="domain" description="Major facilitator superfamily (MFS) profile" evidence="9">
    <location>
        <begin position="206"/>
        <end position="395"/>
    </location>
</feature>
<feature type="transmembrane region" description="Helical" evidence="8">
    <location>
        <begin position="201"/>
        <end position="220"/>
    </location>
</feature>
<feature type="transmembrane region" description="Helical" evidence="8">
    <location>
        <begin position="12"/>
        <end position="33"/>
    </location>
</feature>
<dbReference type="PANTHER" id="PTHR23522:SF10">
    <property type="entry name" value="3-PHENYLPROPIONIC ACID TRANSPORTER-RELATED"/>
    <property type="match status" value="1"/>
</dbReference>
<dbReference type="InterPro" id="IPR036259">
    <property type="entry name" value="MFS_trans_sf"/>
</dbReference>
<evidence type="ECO:0000256" key="3">
    <source>
        <dbReference type="ARBA" id="ARBA00022475"/>
    </source>
</evidence>
<dbReference type="GO" id="GO:0030395">
    <property type="term" value="F:lactose binding"/>
    <property type="evidence" value="ECO:0007669"/>
    <property type="project" value="TreeGrafter"/>
</dbReference>
<dbReference type="InterPro" id="IPR026032">
    <property type="entry name" value="HcaT-like"/>
</dbReference>
<keyword evidence="7 8" id="KW-0472">Membrane</keyword>
<dbReference type="Pfam" id="PF12832">
    <property type="entry name" value="MFS_1_like"/>
    <property type="match status" value="1"/>
</dbReference>
<evidence type="ECO:0000259" key="9">
    <source>
        <dbReference type="PROSITE" id="PS50850"/>
    </source>
</evidence>
<dbReference type="EMBL" id="CP019343">
    <property type="protein sequence ID" value="ARN76110.1"/>
    <property type="molecule type" value="Genomic_DNA"/>
</dbReference>
<organism evidence="10 11">
    <name type="scientific">Oceanicoccus sagamiensis</name>
    <dbReference type="NCBI Taxonomy" id="716816"/>
    <lineage>
        <taxon>Bacteria</taxon>
        <taxon>Pseudomonadati</taxon>
        <taxon>Pseudomonadota</taxon>
        <taxon>Gammaproteobacteria</taxon>
        <taxon>Cellvibrionales</taxon>
        <taxon>Spongiibacteraceae</taxon>
        <taxon>Oceanicoccus</taxon>
    </lineage>
</organism>
<feature type="transmembrane region" description="Helical" evidence="8">
    <location>
        <begin position="240"/>
        <end position="260"/>
    </location>
</feature>
<feature type="transmembrane region" description="Helical" evidence="8">
    <location>
        <begin position="335"/>
        <end position="355"/>
    </location>
</feature>
<keyword evidence="3" id="KW-1003">Cell membrane</keyword>
<accession>A0A1X9NDJ6</accession>
<evidence type="ECO:0000256" key="7">
    <source>
        <dbReference type="ARBA" id="ARBA00023136"/>
    </source>
</evidence>
<dbReference type="KEGG" id="osg:BST96_19620"/>
<keyword evidence="2" id="KW-0813">Transport</keyword>
<proteinExistence type="predicted"/>
<dbReference type="AlphaFoldDB" id="A0A1X9NDJ6"/>
<evidence type="ECO:0000256" key="6">
    <source>
        <dbReference type="ARBA" id="ARBA00022989"/>
    </source>
</evidence>
<dbReference type="RefSeq" id="WP_085760311.1">
    <property type="nucleotide sequence ID" value="NZ_CP019343.1"/>
</dbReference>
<dbReference type="PANTHER" id="PTHR23522">
    <property type="entry name" value="BLL5896 PROTEIN"/>
    <property type="match status" value="1"/>
</dbReference>
<name>A0A1X9NDJ6_9GAMM</name>
<dbReference type="PIRSF" id="PIRSF004925">
    <property type="entry name" value="HcaT"/>
    <property type="match status" value="1"/>
</dbReference>
<evidence type="ECO:0000313" key="10">
    <source>
        <dbReference type="EMBL" id="ARN76110.1"/>
    </source>
</evidence>
<dbReference type="InterPro" id="IPR020846">
    <property type="entry name" value="MFS_dom"/>
</dbReference>
<evidence type="ECO:0000256" key="4">
    <source>
        <dbReference type="ARBA" id="ARBA00022519"/>
    </source>
</evidence>
<feature type="transmembrane region" description="Helical" evidence="8">
    <location>
        <begin position="75"/>
        <end position="93"/>
    </location>
</feature>
<dbReference type="InterPro" id="IPR024989">
    <property type="entry name" value="MFS_assoc_dom"/>
</dbReference>
<dbReference type="PROSITE" id="PS50850">
    <property type="entry name" value="MFS"/>
    <property type="match status" value="1"/>
</dbReference>
<protein>
    <submittedName>
        <fullName evidence="10">MFS transporter</fullName>
    </submittedName>
</protein>
<feature type="transmembrane region" description="Helical" evidence="8">
    <location>
        <begin position="162"/>
        <end position="180"/>
    </location>
</feature>
<feature type="transmembrane region" description="Helical" evidence="8">
    <location>
        <begin position="272"/>
        <end position="290"/>
    </location>
</feature>
<evidence type="ECO:0000256" key="2">
    <source>
        <dbReference type="ARBA" id="ARBA00022448"/>
    </source>
</evidence>
<reference evidence="10 11" key="1">
    <citation type="submission" date="2016-11" db="EMBL/GenBank/DDBJ databases">
        <title>Trade-off between light-utilization and light-protection in marine flavobacteria.</title>
        <authorList>
            <person name="Kumagai Y."/>
        </authorList>
    </citation>
    <scope>NUCLEOTIDE SEQUENCE [LARGE SCALE GENOMIC DNA]</scope>
    <source>
        <strain evidence="10 11">NBRC 107125</strain>
    </source>
</reference>
<feature type="transmembrane region" description="Helical" evidence="8">
    <location>
        <begin position="296"/>
        <end position="314"/>
    </location>
</feature>
<keyword evidence="6 8" id="KW-1133">Transmembrane helix</keyword>
<feature type="transmembrane region" description="Helical" evidence="8">
    <location>
        <begin position="45"/>
        <end position="63"/>
    </location>
</feature>
<keyword evidence="11" id="KW-1185">Reference proteome</keyword>
<keyword evidence="4" id="KW-0997">Cell inner membrane</keyword>
<evidence type="ECO:0000256" key="1">
    <source>
        <dbReference type="ARBA" id="ARBA00004429"/>
    </source>
</evidence>
<gene>
    <name evidence="10" type="ORF">BST96_19620</name>
</gene>
<dbReference type="STRING" id="716816.BST96_19620"/>
<evidence type="ECO:0000256" key="5">
    <source>
        <dbReference type="ARBA" id="ARBA00022692"/>
    </source>
</evidence>
<dbReference type="Proteomes" id="UP000193450">
    <property type="component" value="Chromosome"/>
</dbReference>
<feature type="transmembrane region" description="Helical" evidence="8">
    <location>
        <begin position="137"/>
        <end position="156"/>
    </location>
</feature>
<dbReference type="CDD" id="cd17335">
    <property type="entry name" value="MFS_MFSD6"/>
    <property type="match status" value="1"/>
</dbReference>
<dbReference type="GO" id="GO:0005886">
    <property type="term" value="C:plasma membrane"/>
    <property type="evidence" value="ECO:0007669"/>
    <property type="project" value="UniProtKB-SubCell"/>
</dbReference>
<keyword evidence="5 8" id="KW-0812">Transmembrane</keyword>
<dbReference type="GO" id="GO:0015528">
    <property type="term" value="F:lactose:proton symporter activity"/>
    <property type="evidence" value="ECO:0007669"/>
    <property type="project" value="TreeGrafter"/>
</dbReference>
<evidence type="ECO:0000256" key="8">
    <source>
        <dbReference type="SAM" id="Phobius"/>
    </source>
</evidence>
<sequence>MFSSSASVPYWRLSSFYFFYFALVGAWMPFWPLYLQENGFNAADIGYLAGILMATKIVAPNIWGWLADKTGRRMSIIRAGSLIALVIFLGLFWNIDSFWWMAIIIAGYSFFWNAVLAQFEVVTLSHLGTRYQRYSQIRVWGSIGFIIAVTLLGYSFDYLSISWLPWVIVFLLLGIWLSSLTVNEKEPLQTSDSERRSLKSVLKQPAVIAFLIACFLLQVSHGPYYTFFSVYLEDHGYSRTVTGLLWSLGVLAEVVVFIVMHKLLQRFSLRQIMFTSLILAVIRWLLLGFYVDDWLIVIIAQLMHAATFGSYHAFAVEMVRRFFTGGLEGQGMAMYSGLSFGAGGAVGAVLSGWVWEISPQITFVAAAVACVLATLVSCWVTEHSRVDYNPPSPLH</sequence>
<evidence type="ECO:0000313" key="11">
    <source>
        <dbReference type="Proteomes" id="UP000193450"/>
    </source>
</evidence>
<feature type="transmembrane region" description="Helical" evidence="8">
    <location>
        <begin position="361"/>
        <end position="380"/>
    </location>
</feature>